<dbReference type="PANTHER" id="PTHR30451">
    <property type="entry name" value="OUTER MEMBRANE USHER PROTEIN"/>
    <property type="match status" value="1"/>
</dbReference>
<dbReference type="Proteomes" id="UP001235341">
    <property type="component" value="Chromosome"/>
</dbReference>
<dbReference type="RefSeq" id="WP_309206420.1">
    <property type="nucleotide sequence ID" value="NZ_CP133586.1"/>
</dbReference>
<dbReference type="InterPro" id="IPR042186">
    <property type="entry name" value="FimD_plug_dom"/>
</dbReference>
<dbReference type="Pfam" id="PF00577">
    <property type="entry name" value="Usher"/>
    <property type="match status" value="1"/>
</dbReference>
<organism evidence="2 3">
    <name type="scientific">Serratia fonticola</name>
    <dbReference type="NCBI Taxonomy" id="47917"/>
    <lineage>
        <taxon>Bacteria</taxon>
        <taxon>Pseudomonadati</taxon>
        <taxon>Pseudomonadota</taxon>
        <taxon>Gammaproteobacteria</taxon>
        <taxon>Enterobacterales</taxon>
        <taxon>Yersiniaceae</taxon>
        <taxon>Serratia</taxon>
    </lineage>
</organism>
<reference evidence="2 3" key="1">
    <citation type="submission" date="2023-08" db="EMBL/GenBank/DDBJ databases">
        <title>Complete Genome and Methylome dissection of Serratia fonticola NEB369.</title>
        <authorList>
            <person name="Fomenkov A."/>
            <person name="Roberts R.D."/>
        </authorList>
    </citation>
    <scope>NUCLEOTIDE SEQUENCE [LARGE SCALE GENOMIC DNA]</scope>
    <source>
        <strain evidence="2 3">NEB369</strain>
    </source>
</reference>
<dbReference type="EMBL" id="CP133586">
    <property type="protein sequence ID" value="WMT16659.1"/>
    <property type="molecule type" value="Genomic_DNA"/>
</dbReference>
<keyword evidence="3" id="KW-1185">Reference proteome</keyword>
<evidence type="ECO:0000313" key="2">
    <source>
        <dbReference type="EMBL" id="WMT16659.1"/>
    </source>
</evidence>
<evidence type="ECO:0000256" key="1">
    <source>
        <dbReference type="SAM" id="SignalP"/>
    </source>
</evidence>
<dbReference type="Gene3D" id="2.60.40.3110">
    <property type="match status" value="1"/>
</dbReference>
<feature type="chain" id="PRO_5046290564" evidence="1">
    <location>
        <begin position="18"/>
        <end position="685"/>
    </location>
</feature>
<protein>
    <submittedName>
        <fullName evidence="2">Fimbria/pilus outer membrane usher protein</fullName>
    </submittedName>
</protein>
<dbReference type="PANTHER" id="PTHR30451:SF21">
    <property type="entry name" value="FIMBRIAL USHER DOMAIN-CONTAINING PROTEIN YDET-RELATED"/>
    <property type="match status" value="1"/>
</dbReference>
<dbReference type="Gene3D" id="2.60.40.2610">
    <property type="entry name" value="Outer membrane usher protein FimD, plug domain"/>
    <property type="match status" value="1"/>
</dbReference>
<dbReference type="InterPro" id="IPR000015">
    <property type="entry name" value="Fimb_usher"/>
</dbReference>
<accession>A0ABY9PT83</accession>
<keyword evidence="1" id="KW-0732">Signal</keyword>
<proteinExistence type="predicted"/>
<name>A0ABY9PT83_SERFO</name>
<feature type="signal peptide" evidence="1">
    <location>
        <begin position="1"/>
        <end position="17"/>
    </location>
</feature>
<gene>
    <name evidence="2" type="ORF">RFB13_10190</name>
</gene>
<sequence>MKVLFITLAIVSLPASALPPQTINLIFELEPYGKTTLSMLDGDGCIANAALQKITSLSSIVAKNRSCTTFTELSNAGFSVDQLNQLNLVVIRKIPEEQQHSEIDEGIDAAFINYEIDRSQEHSDDNNRTSENYQLDSGVNLGGWRLRHGAHYSKQDGEQGWLNDFFSLSRNILSARSVLKLGDGDGSGDIFSSNPRTGVAIYSDDRLLPKGKRPVMGNIQGVARTSAEVTLQQGDRILLRKRVKPGNFSFKDVEVADAENALMLIVRESDGTVTITTIPLLVLPTNTAEGNLKYDFFVGQTRPEVWDTADSKPYSQLTTVYGLTKTVSAYGGYLFGNNYLSSALGVGLNLRKAGLFSIDYKGVRYRVNDEEIRYGDAVKTRYAVGMLGGKLTTNIQATYYPNSKYLALSEYIDTREEAPEFPFASKMYANRKYDVEASLQYNLQRGSLFSSLSNSWDRSGQRTTMINTGFTVLHNSISYSAFMSYSKGSTYSENRMINFSIGIPLNIFENNNIRVQPGLNSNNGKTSKSFTVSGSALRDSSLSYSGGVDEQYHQTSAFANYRYSAGDTTLRYSQVPERERVNYNQTGSVVLHSKGMTLGQQVGETFGIACIEQAPNIGIVNQIGLTTNSQGCAVVSNLSAYNDNRIAIDQATLPAGKIVDSDESIYPAEGAIVLRNYRLKPIPKL</sequence>
<evidence type="ECO:0000313" key="3">
    <source>
        <dbReference type="Proteomes" id="UP001235341"/>
    </source>
</evidence>